<name>A0A5B6UXM6_9ROSI</name>
<dbReference type="AlphaFoldDB" id="A0A5B6UXM6"/>
<accession>A0A5B6UXM6</accession>
<dbReference type="EMBL" id="SMMG02000009">
    <property type="protein sequence ID" value="KAA3460992.1"/>
    <property type="molecule type" value="Genomic_DNA"/>
</dbReference>
<gene>
    <name evidence="3" type="ORF">EPI10_027604</name>
</gene>
<dbReference type="InterPro" id="IPR056647">
    <property type="entry name" value="DUF7745"/>
</dbReference>
<feature type="domain" description="DUF7745" evidence="2">
    <location>
        <begin position="236"/>
        <end position="380"/>
    </location>
</feature>
<evidence type="ECO:0000313" key="3">
    <source>
        <dbReference type="EMBL" id="KAA3460992.1"/>
    </source>
</evidence>
<evidence type="ECO:0000313" key="4">
    <source>
        <dbReference type="Proteomes" id="UP000325315"/>
    </source>
</evidence>
<reference evidence="4" key="1">
    <citation type="journal article" date="2019" name="Plant Biotechnol. J.">
        <title>Genome sequencing of the Australian wild diploid species Gossypium australe highlights disease resistance and delayed gland morphogenesis.</title>
        <authorList>
            <person name="Cai Y."/>
            <person name="Cai X."/>
            <person name="Wang Q."/>
            <person name="Wang P."/>
            <person name="Zhang Y."/>
            <person name="Cai C."/>
            <person name="Xu Y."/>
            <person name="Wang K."/>
            <person name="Zhou Z."/>
            <person name="Wang C."/>
            <person name="Geng S."/>
            <person name="Li B."/>
            <person name="Dong Q."/>
            <person name="Hou Y."/>
            <person name="Wang H."/>
            <person name="Ai P."/>
            <person name="Liu Z."/>
            <person name="Yi F."/>
            <person name="Sun M."/>
            <person name="An G."/>
            <person name="Cheng J."/>
            <person name="Zhang Y."/>
            <person name="Shi Q."/>
            <person name="Xie Y."/>
            <person name="Shi X."/>
            <person name="Chang Y."/>
            <person name="Huang F."/>
            <person name="Chen Y."/>
            <person name="Hong S."/>
            <person name="Mi L."/>
            <person name="Sun Q."/>
            <person name="Zhang L."/>
            <person name="Zhou B."/>
            <person name="Peng R."/>
            <person name="Zhang X."/>
            <person name="Liu F."/>
        </authorList>
    </citation>
    <scope>NUCLEOTIDE SEQUENCE [LARGE SCALE GENOMIC DNA]</scope>
    <source>
        <strain evidence="4">cv. PA1801</strain>
    </source>
</reference>
<sequence>MTVVVTPLSGSETLCLREVFTSAWASGLLPGYICTYVFMKFSLSHGHREMYYPKPNPILRKLVMENEFLDKVEDNAAVRIWLEQRQLEKGDSLPKGYVSELRDFTSIGITQNELHELKEIWTQWDDEAKQLFYRTYGDLSYLFDIKICKYLFRAMTQFWNFAYSCFSFGKIDLVLTMEKYTTLLRCSRIQLDKAYSRASNVPTFVKKLMNISRMSEQWVSATIQKKGDALRHVDEAVTDLFGRLDKRVTPVPAILAKTFRSLNACRRTGEGRLIGCAQLLLAWFHSHLWKVVKVSYRVFSKNYSPLKEIVATPRREDVSEENWMALLQNLQEKDIEWKAHWMVPDEILYQCGNFNWVPLLGIWGAIGYAPLLVLRQYGSKQFVPTAYGLAQCEFSYRGKAIRRRSPDREKDACEVPSELEIVKQYFEKMSSELGKRIEKLEEEKMHLKLDADVQKSEAEKLRKEKWKIEEHQDSLKTEYKKIRLTMKNAGLGKTPE</sequence>
<feature type="coiled-coil region" evidence="1">
    <location>
        <begin position="430"/>
        <end position="464"/>
    </location>
</feature>
<dbReference type="OrthoDB" id="984336at2759"/>
<dbReference type="PANTHER" id="PTHR48200:SF1">
    <property type="entry name" value="AMINOTRANSFERASE-LIKE PLANT MOBILE DOMAIN-CONTAINING PROTEIN"/>
    <property type="match status" value="1"/>
</dbReference>
<comment type="caution">
    <text evidence="3">The sequence shown here is derived from an EMBL/GenBank/DDBJ whole genome shotgun (WGS) entry which is preliminary data.</text>
</comment>
<feature type="domain" description="DUF7745" evidence="2">
    <location>
        <begin position="118"/>
        <end position="228"/>
    </location>
</feature>
<keyword evidence="1" id="KW-0175">Coiled coil</keyword>
<organism evidence="3 4">
    <name type="scientific">Gossypium australe</name>
    <dbReference type="NCBI Taxonomy" id="47621"/>
    <lineage>
        <taxon>Eukaryota</taxon>
        <taxon>Viridiplantae</taxon>
        <taxon>Streptophyta</taxon>
        <taxon>Embryophyta</taxon>
        <taxon>Tracheophyta</taxon>
        <taxon>Spermatophyta</taxon>
        <taxon>Magnoliopsida</taxon>
        <taxon>eudicotyledons</taxon>
        <taxon>Gunneridae</taxon>
        <taxon>Pentapetalae</taxon>
        <taxon>rosids</taxon>
        <taxon>malvids</taxon>
        <taxon>Malvales</taxon>
        <taxon>Malvaceae</taxon>
        <taxon>Malvoideae</taxon>
        <taxon>Gossypium</taxon>
    </lineage>
</organism>
<proteinExistence type="predicted"/>
<dbReference type="Proteomes" id="UP000325315">
    <property type="component" value="Unassembled WGS sequence"/>
</dbReference>
<dbReference type="PANTHER" id="PTHR48200">
    <property type="entry name" value="PROTEIN, PUTATIVE-RELATED"/>
    <property type="match status" value="1"/>
</dbReference>
<dbReference type="Pfam" id="PF24924">
    <property type="entry name" value="DUF7745"/>
    <property type="match status" value="2"/>
</dbReference>
<keyword evidence="4" id="KW-1185">Reference proteome</keyword>
<protein>
    <submittedName>
        <fullName evidence="3">Nucleoside-triphosphatase THEP1</fullName>
    </submittedName>
</protein>
<evidence type="ECO:0000256" key="1">
    <source>
        <dbReference type="SAM" id="Coils"/>
    </source>
</evidence>
<evidence type="ECO:0000259" key="2">
    <source>
        <dbReference type="Pfam" id="PF24924"/>
    </source>
</evidence>